<evidence type="ECO:0000313" key="3">
    <source>
        <dbReference type="Proteomes" id="UP000324897"/>
    </source>
</evidence>
<accession>A0A5J9UM38</accession>
<dbReference type="Gramene" id="TVU24398">
    <property type="protein sequence ID" value="TVU24398"/>
    <property type="gene ID" value="EJB05_26832"/>
</dbReference>
<organism evidence="2 3">
    <name type="scientific">Eragrostis curvula</name>
    <name type="common">weeping love grass</name>
    <dbReference type="NCBI Taxonomy" id="38414"/>
    <lineage>
        <taxon>Eukaryota</taxon>
        <taxon>Viridiplantae</taxon>
        <taxon>Streptophyta</taxon>
        <taxon>Embryophyta</taxon>
        <taxon>Tracheophyta</taxon>
        <taxon>Spermatophyta</taxon>
        <taxon>Magnoliopsida</taxon>
        <taxon>Liliopsida</taxon>
        <taxon>Poales</taxon>
        <taxon>Poaceae</taxon>
        <taxon>PACMAD clade</taxon>
        <taxon>Chloridoideae</taxon>
        <taxon>Eragrostideae</taxon>
        <taxon>Eragrostidinae</taxon>
        <taxon>Eragrostis</taxon>
    </lineage>
</organism>
<protein>
    <recommendedName>
        <fullName evidence="1">KIB1-4 beta-propeller domain-containing protein</fullName>
    </recommendedName>
</protein>
<dbReference type="Proteomes" id="UP000324897">
    <property type="component" value="Chromosome 2"/>
</dbReference>
<sequence>MSTELSSALLSFFILKPRKKITPTPRFSPPLVHSLQSSHTLRAPSSSRKFRWLNPAAATTSNRARIALGARFLCCGGRFPPMAKAMSYPQQRSWSDIPLELAGLVLRRLFAKVPLAPPLPLPALADGTVYSFPGSKPFCFPGCVGFVGACGKWLVFSSEDGFFLRDPFSNALLTLPAPCRARVRCNAPGYEWRESQNAKDLTLSGVIFCSAHLIVALVMFQEIPRIAMCQPSATSWWSVHVDDGTPAFVDIICHQGRIYALDTHKDGLFTIDVCIDHSTSDPWVSQIRRVINGIPGISGIGIPGMSGLIFTRDFDFSIKAPYLVELHGRLLMVQRNVYGRLRIERGGVITTGQNEFEVFEADVNGSQWTKVTSIGDDQYEMRGDRIIFFENDDDDIHWNNEESTSSCRVYNMRDGVSSALQMVSWKRGTKRNKITPRFSIVRSQQEKEKKVQPSSLMSRRLNPSAATASIRAPTALGHGSPPFPYVHLSSLQLLFVLAPRVAHERLAQPMAKATLYLRQRSWSDIPLELAGLVLCRLPAKRSAAQQVPLPPPLPLVALPDGTTYSLPSSEELHFPDCAGYIGACGNWGTFYYGCFLELGPIASSHEDWIFNFMDLHGSWASMRFAGSSKSPVGEPSSEAMEM</sequence>
<name>A0A5J9UM38_9POAL</name>
<evidence type="ECO:0000313" key="2">
    <source>
        <dbReference type="EMBL" id="TVU24398.1"/>
    </source>
</evidence>
<gene>
    <name evidence="2" type="ORF">EJB05_26832</name>
</gene>
<feature type="domain" description="KIB1-4 beta-propeller" evidence="1">
    <location>
        <begin position="143"/>
        <end position="377"/>
    </location>
</feature>
<comment type="caution">
    <text evidence="2">The sequence shown here is derived from an EMBL/GenBank/DDBJ whole genome shotgun (WGS) entry which is preliminary data.</text>
</comment>
<proteinExistence type="predicted"/>
<dbReference type="Pfam" id="PF03478">
    <property type="entry name" value="Beta-prop_KIB1-4"/>
    <property type="match status" value="1"/>
</dbReference>
<reference evidence="2 3" key="1">
    <citation type="journal article" date="2019" name="Sci. Rep.">
        <title>A high-quality genome of Eragrostis curvula grass provides insights into Poaceae evolution and supports new strategies to enhance forage quality.</title>
        <authorList>
            <person name="Carballo J."/>
            <person name="Santos B.A.C.M."/>
            <person name="Zappacosta D."/>
            <person name="Garbus I."/>
            <person name="Selva J.P."/>
            <person name="Gallo C.A."/>
            <person name="Diaz A."/>
            <person name="Albertini E."/>
            <person name="Caccamo M."/>
            <person name="Echenique V."/>
        </authorList>
    </citation>
    <scope>NUCLEOTIDE SEQUENCE [LARGE SCALE GENOMIC DNA]</scope>
    <source>
        <strain evidence="3">cv. Victoria</strain>
        <tissue evidence="2">Leaf</tissue>
    </source>
</reference>
<dbReference type="PANTHER" id="PTHR33110">
    <property type="entry name" value="F-BOX/KELCH-REPEAT PROTEIN-RELATED"/>
    <property type="match status" value="1"/>
</dbReference>
<dbReference type="PANTHER" id="PTHR33110:SF111">
    <property type="entry name" value="DUF295 DOMAIN-CONTAINING PROTEIN"/>
    <property type="match status" value="1"/>
</dbReference>
<keyword evidence="3" id="KW-1185">Reference proteome</keyword>
<dbReference type="AlphaFoldDB" id="A0A5J9UM38"/>
<dbReference type="EMBL" id="RWGY01000013">
    <property type="protein sequence ID" value="TVU24398.1"/>
    <property type="molecule type" value="Genomic_DNA"/>
</dbReference>
<dbReference type="InterPro" id="IPR005174">
    <property type="entry name" value="KIB1-4_b-propeller"/>
</dbReference>
<feature type="non-terminal residue" evidence="2">
    <location>
        <position position="1"/>
    </location>
</feature>
<evidence type="ECO:0000259" key="1">
    <source>
        <dbReference type="Pfam" id="PF03478"/>
    </source>
</evidence>